<protein>
    <recommendedName>
        <fullName evidence="5">Embryo defective 2759</fullName>
    </recommendedName>
</protein>
<keyword evidence="2" id="KW-1133">Transmembrane helix</keyword>
<proteinExistence type="predicted"/>
<name>A0AAV7F2P6_ARIFI</name>
<sequence length="308" mass="34568">MALIVYQPQSAYASSSLKPAQWNKVLKLRGCVSFRHSARTEGCISFRHRTSLSGQGYLKLSLKTKPSKILAFKGGAQKEGSEGRSNASKFPNNPSQLSYAAQEKEDSTTSEDVARVPLSYASEGSGETVTASVAIQNLLKRWLIRLQTQTPSQNENGMFEGQSENEVLLSQPTSSQKGASNLIKAAVAHFFGLDAAIKFPLLLFIPWYLAINVAYGAEVSRELTPLWVFGPLIVALYIKLVQGKLKEFIHAHVWQPVEKIKNLNYREQSEKKLAELKEWAMENYLDFVESVWPYYCRTIRFLKKANLI</sequence>
<accession>A0AAV7F2P6</accession>
<gene>
    <name evidence="3" type="ORF">H6P81_008237</name>
</gene>
<dbReference type="PANTHER" id="PTHR48223:SF1">
    <property type="entry name" value="ABC TRANSMEMBRANE TYPE-1 DOMAIN-CONTAINING PROTEIN"/>
    <property type="match status" value="1"/>
</dbReference>
<dbReference type="EMBL" id="JAINDJ010000003">
    <property type="protein sequence ID" value="KAG9455333.1"/>
    <property type="molecule type" value="Genomic_DNA"/>
</dbReference>
<evidence type="ECO:0008006" key="5">
    <source>
        <dbReference type="Google" id="ProtNLM"/>
    </source>
</evidence>
<dbReference type="AlphaFoldDB" id="A0AAV7F2P6"/>
<dbReference type="Proteomes" id="UP000825729">
    <property type="component" value="Unassembled WGS sequence"/>
</dbReference>
<feature type="region of interest" description="Disordered" evidence="1">
    <location>
        <begin position="74"/>
        <end position="112"/>
    </location>
</feature>
<comment type="caution">
    <text evidence="3">The sequence shown here is derived from an EMBL/GenBank/DDBJ whole genome shotgun (WGS) entry which is preliminary data.</text>
</comment>
<evidence type="ECO:0000256" key="2">
    <source>
        <dbReference type="SAM" id="Phobius"/>
    </source>
</evidence>
<keyword evidence="4" id="KW-1185">Reference proteome</keyword>
<dbReference type="PANTHER" id="PTHR48223">
    <property type="entry name" value="DEFECTIVE 2759, PUTATIVE ISOFORM 1-RELATED"/>
    <property type="match status" value="1"/>
</dbReference>
<keyword evidence="2" id="KW-0812">Transmembrane</keyword>
<organism evidence="3 4">
    <name type="scientific">Aristolochia fimbriata</name>
    <name type="common">White veined hardy Dutchman's pipe vine</name>
    <dbReference type="NCBI Taxonomy" id="158543"/>
    <lineage>
        <taxon>Eukaryota</taxon>
        <taxon>Viridiplantae</taxon>
        <taxon>Streptophyta</taxon>
        <taxon>Embryophyta</taxon>
        <taxon>Tracheophyta</taxon>
        <taxon>Spermatophyta</taxon>
        <taxon>Magnoliopsida</taxon>
        <taxon>Magnoliidae</taxon>
        <taxon>Piperales</taxon>
        <taxon>Aristolochiaceae</taxon>
        <taxon>Aristolochia</taxon>
    </lineage>
</organism>
<reference evidence="3 4" key="1">
    <citation type="submission" date="2021-07" db="EMBL/GenBank/DDBJ databases">
        <title>The Aristolochia fimbriata genome: insights into angiosperm evolution, floral development and chemical biosynthesis.</title>
        <authorList>
            <person name="Jiao Y."/>
        </authorList>
    </citation>
    <scope>NUCLEOTIDE SEQUENCE [LARGE SCALE GENOMIC DNA]</scope>
    <source>
        <strain evidence="3">IBCAS-2021</strain>
        <tissue evidence="3">Leaf</tissue>
    </source>
</reference>
<feature type="compositionally biased region" description="Polar residues" evidence="1">
    <location>
        <begin position="83"/>
        <end position="99"/>
    </location>
</feature>
<evidence type="ECO:0000313" key="4">
    <source>
        <dbReference type="Proteomes" id="UP000825729"/>
    </source>
</evidence>
<evidence type="ECO:0000313" key="3">
    <source>
        <dbReference type="EMBL" id="KAG9455333.1"/>
    </source>
</evidence>
<keyword evidence="2" id="KW-0472">Membrane</keyword>
<evidence type="ECO:0000256" key="1">
    <source>
        <dbReference type="SAM" id="MobiDB-lite"/>
    </source>
</evidence>
<feature type="transmembrane region" description="Helical" evidence="2">
    <location>
        <begin position="223"/>
        <end position="241"/>
    </location>
</feature>